<keyword evidence="1" id="KW-1133">Transmembrane helix</keyword>
<keyword evidence="1" id="KW-0472">Membrane</keyword>
<dbReference type="EMBL" id="JBBPFD010000018">
    <property type="protein sequence ID" value="KAK7888954.1"/>
    <property type="molecule type" value="Genomic_DNA"/>
</dbReference>
<proteinExistence type="predicted"/>
<organism evidence="2 3">
    <name type="scientific">Mugilogobius chulae</name>
    <name type="common">yellowstripe goby</name>
    <dbReference type="NCBI Taxonomy" id="88201"/>
    <lineage>
        <taxon>Eukaryota</taxon>
        <taxon>Metazoa</taxon>
        <taxon>Chordata</taxon>
        <taxon>Craniata</taxon>
        <taxon>Vertebrata</taxon>
        <taxon>Euteleostomi</taxon>
        <taxon>Actinopterygii</taxon>
        <taxon>Neopterygii</taxon>
        <taxon>Teleostei</taxon>
        <taxon>Neoteleostei</taxon>
        <taxon>Acanthomorphata</taxon>
        <taxon>Gobiaria</taxon>
        <taxon>Gobiiformes</taxon>
        <taxon>Gobioidei</taxon>
        <taxon>Gobiidae</taxon>
        <taxon>Gobionellinae</taxon>
        <taxon>Mugilogobius</taxon>
    </lineage>
</organism>
<evidence type="ECO:0000313" key="3">
    <source>
        <dbReference type="Proteomes" id="UP001460270"/>
    </source>
</evidence>
<comment type="caution">
    <text evidence="2">The sequence shown here is derived from an EMBL/GenBank/DDBJ whole genome shotgun (WGS) entry which is preliminary data.</text>
</comment>
<accession>A0AAW0N476</accession>
<keyword evidence="1" id="KW-0812">Transmembrane</keyword>
<evidence type="ECO:0000256" key="1">
    <source>
        <dbReference type="SAM" id="Phobius"/>
    </source>
</evidence>
<protein>
    <submittedName>
        <fullName evidence="2">Uncharacterized protein</fullName>
    </submittedName>
</protein>
<sequence length="150" mass="15357">MCKPGGCTHTAALSCRLTRFQSGACMDGLLLVVVEVVIAAIVVVVIVVVVAVVVVLAVVAVVVAAVGAVVVVVVVVVVAAAVVVEVAVAAVVSGPPERCLRVYSSTFPPAPRRVLTERFGKLQLSAFALIITAQSLIHHTHLAPGPLDTH</sequence>
<keyword evidence="3" id="KW-1185">Reference proteome</keyword>
<gene>
    <name evidence="2" type="ORF">WMY93_024514</name>
</gene>
<name>A0AAW0N476_9GOBI</name>
<evidence type="ECO:0000313" key="2">
    <source>
        <dbReference type="EMBL" id="KAK7888954.1"/>
    </source>
</evidence>
<feature type="transmembrane region" description="Helical" evidence="1">
    <location>
        <begin position="29"/>
        <end position="62"/>
    </location>
</feature>
<dbReference type="PROSITE" id="PS51257">
    <property type="entry name" value="PROKAR_LIPOPROTEIN"/>
    <property type="match status" value="1"/>
</dbReference>
<reference evidence="3" key="1">
    <citation type="submission" date="2024-04" db="EMBL/GenBank/DDBJ databases">
        <title>Salinicola lusitanus LLJ914,a marine bacterium isolated from the Okinawa Trough.</title>
        <authorList>
            <person name="Li J."/>
        </authorList>
    </citation>
    <scope>NUCLEOTIDE SEQUENCE [LARGE SCALE GENOMIC DNA]</scope>
</reference>
<dbReference type="Proteomes" id="UP001460270">
    <property type="component" value="Unassembled WGS sequence"/>
</dbReference>
<dbReference type="AlphaFoldDB" id="A0AAW0N476"/>